<reference evidence="2 3" key="3">
    <citation type="journal article" date="2022" name="Int. J. Syst. Evol. Microbiol.">
        <title>Strains of Bradyrhizobium barranii sp. nov. associated with legumes native to Canada are symbionts of soybeans and belong to different subspecies (subsp. barranii subsp. nov. and subsp. apii subsp. nov.) and symbiovars (sv. glycinearum and sv. septentrionale).</title>
        <authorList>
            <person name="Bromfield E.S.P."/>
            <person name="Cloutier S."/>
            <person name="Wasai-Hara S."/>
            <person name="Minamisawa K."/>
        </authorList>
    </citation>
    <scope>NUCLEOTIDE SEQUENCE [LARGE SCALE GENOMIC DNA]</scope>
    <source>
        <strain evidence="2 3">323S2</strain>
    </source>
</reference>
<reference evidence="2 3" key="1">
    <citation type="journal article" date="2017" name="Syst. Appl. Microbiol.">
        <title>Soybeans inoculated with root zone soils of Canadian native legumes harbour diverse and novel Bradyrhizobium spp. that possess agricultural potential.</title>
        <authorList>
            <person name="Bromfield E.S.P."/>
            <person name="Cloutier S."/>
            <person name="Tambong J.T."/>
            <person name="Tran Thi T.V."/>
        </authorList>
    </citation>
    <scope>NUCLEOTIDE SEQUENCE [LARGE SCALE GENOMIC DNA]</scope>
    <source>
        <strain evidence="2 3">323S2</strain>
    </source>
</reference>
<organism evidence="1">
    <name type="scientific">Bradyrhizobium barranii subsp. barranii</name>
    <dbReference type="NCBI Taxonomy" id="2823807"/>
    <lineage>
        <taxon>Bacteria</taxon>
        <taxon>Pseudomonadati</taxon>
        <taxon>Pseudomonadota</taxon>
        <taxon>Alphaproteobacteria</taxon>
        <taxon>Hyphomicrobiales</taxon>
        <taxon>Nitrobacteraceae</taxon>
        <taxon>Bradyrhizobium</taxon>
        <taxon>Bradyrhizobium barranii</taxon>
    </lineage>
</organism>
<evidence type="ECO:0000313" key="1">
    <source>
        <dbReference type="EMBL" id="NYY89683.1"/>
    </source>
</evidence>
<proteinExistence type="predicted"/>
<accession>A0A7Z0Q9G5</accession>
<dbReference type="RefSeq" id="WP_180672122.1">
    <property type="nucleotide sequence ID" value="NZ_CP088280.1"/>
</dbReference>
<dbReference type="EMBL" id="CP088280">
    <property type="protein sequence ID" value="UGX94254.1"/>
    <property type="molecule type" value="Genomic_DNA"/>
</dbReference>
<dbReference type="Proteomes" id="UP000564836">
    <property type="component" value="Chromosome"/>
</dbReference>
<protein>
    <submittedName>
        <fullName evidence="1">Uncharacterized protein</fullName>
    </submittedName>
</protein>
<gene>
    <name evidence="2" type="ORF">G6321_00053430</name>
    <name evidence="1" type="ORF">G6321_15010</name>
</gene>
<evidence type="ECO:0000313" key="2">
    <source>
        <dbReference type="EMBL" id="UGX94254.1"/>
    </source>
</evidence>
<evidence type="ECO:0000313" key="3">
    <source>
        <dbReference type="Proteomes" id="UP000564836"/>
    </source>
</evidence>
<dbReference type="EMBL" id="JACBFH010000001">
    <property type="protein sequence ID" value="NYY89683.1"/>
    <property type="molecule type" value="Genomic_DNA"/>
</dbReference>
<name>A0A7Z0Q9G5_9BRAD</name>
<reference evidence="1" key="2">
    <citation type="submission" date="2020-06" db="EMBL/GenBank/DDBJ databases">
        <title>Whole Genome Sequence of Bradyrhizobium sp. Strain 323S2.</title>
        <authorList>
            <person name="Bromfield E.S.P."/>
        </authorList>
    </citation>
    <scope>NUCLEOTIDE SEQUENCE [LARGE SCALE GENOMIC DNA]</scope>
    <source>
        <strain evidence="1">323S2</strain>
    </source>
</reference>
<dbReference type="AlphaFoldDB" id="A0A7Z0Q9G5"/>
<sequence>MKVEKSIQEQVNRRSFRAEWRSTLPTWFSDALVNLDLTVDDDRKLHKMTITLDNLATLAASHRVDFSKELGQEKEGISRLLSSGLISKQAAEQLTSFAPARLLIKWGNDKGLLVEGEASEYLEWFGPKRIL</sequence>